<dbReference type="InterPro" id="IPR009241">
    <property type="entry name" value="HigB-like"/>
</dbReference>
<name>A0A9D2UVG7_9ACTN</name>
<dbReference type="PIRSF" id="PIRSF028744">
    <property type="entry name" value="Addict_mod_HI1419"/>
    <property type="match status" value="1"/>
</dbReference>
<dbReference type="SUPFAM" id="SSF143011">
    <property type="entry name" value="RelE-like"/>
    <property type="match status" value="1"/>
</dbReference>
<reference evidence="1" key="2">
    <citation type="submission" date="2021-09" db="EMBL/GenBank/DDBJ databases">
        <authorList>
            <person name="Gilroy R."/>
        </authorList>
    </citation>
    <scope>NUCLEOTIDE SEQUENCE</scope>
    <source>
        <strain evidence="1">ChiGjej6B6-11269</strain>
    </source>
</reference>
<dbReference type="Pfam" id="PF05973">
    <property type="entry name" value="Gp49"/>
    <property type="match status" value="1"/>
</dbReference>
<dbReference type="PANTHER" id="PTHR41791:SF1">
    <property type="entry name" value="SSL7039 PROTEIN"/>
    <property type="match status" value="1"/>
</dbReference>
<gene>
    <name evidence="1" type="ORF">K8U77_00630</name>
</gene>
<dbReference type="PANTHER" id="PTHR41791">
    <property type="entry name" value="SSL7039 PROTEIN"/>
    <property type="match status" value="1"/>
</dbReference>
<sequence length="109" mass="12948">MEVHMWDAELTPRFKKWINGLKNRQSRFRILAKIQEIRIEETLVGDWKPVGDGVYELRFPFGPGYRVYFAMFENKLIVLLAGGDKTTQARDIRAAKQLLRQRKEHRDED</sequence>
<dbReference type="InterPro" id="IPR035093">
    <property type="entry name" value="RelE/ParE_toxin_dom_sf"/>
</dbReference>
<evidence type="ECO:0000313" key="2">
    <source>
        <dbReference type="Proteomes" id="UP000786989"/>
    </source>
</evidence>
<evidence type="ECO:0000313" key="1">
    <source>
        <dbReference type="EMBL" id="HJF64610.1"/>
    </source>
</evidence>
<comment type="caution">
    <text evidence="1">The sequence shown here is derived from an EMBL/GenBank/DDBJ whole genome shotgun (WGS) entry which is preliminary data.</text>
</comment>
<dbReference type="Proteomes" id="UP000786989">
    <property type="component" value="Unassembled WGS sequence"/>
</dbReference>
<protein>
    <submittedName>
        <fullName evidence="1">Type II toxin-antitoxin system RelE/ParE family toxin</fullName>
    </submittedName>
</protein>
<dbReference type="AlphaFoldDB" id="A0A9D2UVG7"/>
<dbReference type="NCBIfam" id="TIGR02683">
    <property type="entry name" value="upstrm_HI1419"/>
    <property type="match status" value="1"/>
</dbReference>
<dbReference type="EMBL" id="DYWI01000009">
    <property type="protein sequence ID" value="HJF64610.1"/>
    <property type="molecule type" value="Genomic_DNA"/>
</dbReference>
<dbReference type="InterPro" id="IPR014056">
    <property type="entry name" value="TypeIITA-like_toxin_pred"/>
</dbReference>
<dbReference type="RefSeq" id="WP_273120942.1">
    <property type="nucleotide sequence ID" value="NZ_JBHTHO010000003.1"/>
</dbReference>
<reference evidence="1" key="1">
    <citation type="journal article" date="2021" name="PeerJ">
        <title>Extensive microbial diversity within the chicken gut microbiome revealed by metagenomics and culture.</title>
        <authorList>
            <person name="Gilroy R."/>
            <person name="Ravi A."/>
            <person name="Getino M."/>
            <person name="Pursley I."/>
            <person name="Horton D.L."/>
            <person name="Alikhan N.F."/>
            <person name="Baker D."/>
            <person name="Gharbi K."/>
            <person name="Hall N."/>
            <person name="Watson M."/>
            <person name="Adriaenssens E.M."/>
            <person name="Foster-Nyarko E."/>
            <person name="Jarju S."/>
            <person name="Secka A."/>
            <person name="Antonio M."/>
            <person name="Oren A."/>
            <person name="Chaudhuri R.R."/>
            <person name="La Ragione R."/>
            <person name="Hildebrand F."/>
            <person name="Pallen M.J."/>
        </authorList>
    </citation>
    <scope>NUCLEOTIDE SEQUENCE</scope>
    <source>
        <strain evidence="1">ChiGjej6B6-11269</strain>
    </source>
</reference>
<accession>A0A9D2UVG7</accession>
<organism evidence="1 2">
    <name type="scientific">Slackia equolifaciens</name>
    <dbReference type="NCBI Taxonomy" id="498718"/>
    <lineage>
        <taxon>Bacteria</taxon>
        <taxon>Bacillati</taxon>
        <taxon>Actinomycetota</taxon>
        <taxon>Coriobacteriia</taxon>
        <taxon>Eggerthellales</taxon>
        <taxon>Eggerthellaceae</taxon>
        <taxon>Slackia</taxon>
    </lineage>
</organism>
<proteinExistence type="predicted"/>